<evidence type="ECO:0000313" key="2">
    <source>
        <dbReference type="Proteomes" id="UP000807504"/>
    </source>
</evidence>
<reference evidence="1" key="1">
    <citation type="journal article" date="2020" name="bioRxiv">
        <title>Chromosome-level reference genome of the European wasp spider Argiope bruennichi: a resource for studies on range expansion and evolutionary adaptation.</title>
        <authorList>
            <person name="Sheffer M.M."/>
            <person name="Hoppe A."/>
            <person name="Krehenwinkel H."/>
            <person name="Uhl G."/>
            <person name="Kuss A.W."/>
            <person name="Jensen L."/>
            <person name="Jensen C."/>
            <person name="Gillespie R.G."/>
            <person name="Hoff K.J."/>
            <person name="Prost S."/>
        </authorList>
    </citation>
    <scope>NUCLEOTIDE SEQUENCE</scope>
</reference>
<protein>
    <submittedName>
        <fullName evidence="1">Uncharacterized protein</fullName>
    </submittedName>
</protein>
<name>A0A8T0EE85_ARGBR</name>
<dbReference type="EMBL" id="JABXBU010002228">
    <property type="protein sequence ID" value="KAF8771316.1"/>
    <property type="molecule type" value="Genomic_DNA"/>
</dbReference>
<reference evidence="1" key="2">
    <citation type="submission" date="2020-06" db="EMBL/GenBank/DDBJ databases">
        <authorList>
            <person name="Sheffer M."/>
        </authorList>
    </citation>
    <scope>NUCLEOTIDE SEQUENCE</scope>
</reference>
<dbReference type="Proteomes" id="UP000807504">
    <property type="component" value="Unassembled WGS sequence"/>
</dbReference>
<accession>A0A8T0EE85</accession>
<proteinExistence type="predicted"/>
<comment type="caution">
    <text evidence="1">The sequence shown here is derived from an EMBL/GenBank/DDBJ whole genome shotgun (WGS) entry which is preliminary data.</text>
</comment>
<keyword evidence="2" id="KW-1185">Reference proteome</keyword>
<gene>
    <name evidence="1" type="ORF">HNY73_018754</name>
</gene>
<dbReference type="AlphaFoldDB" id="A0A8T0EE85"/>
<organism evidence="1 2">
    <name type="scientific">Argiope bruennichi</name>
    <name type="common">Wasp spider</name>
    <name type="synonym">Aranea bruennichi</name>
    <dbReference type="NCBI Taxonomy" id="94029"/>
    <lineage>
        <taxon>Eukaryota</taxon>
        <taxon>Metazoa</taxon>
        <taxon>Ecdysozoa</taxon>
        <taxon>Arthropoda</taxon>
        <taxon>Chelicerata</taxon>
        <taxon>Arachnida</taxon>
        <taxon>Araneae</taxon>
        <taxon>Araneomorphae</taxon>
        <taxon>Entelegynae</taxon>
        <taxon>Araneoidea</taxon>
        <taxon>Araneidae</taxon>
        <taxon>Argiope</taxon>
    </lineage>
</organism>
<evidence type="ECO:0000313" key="1">
    <source>
        <dbReference type="EMBL" id="KAF8771316.1"/>
    </source>
</evidence>
<sequence>MEGFPITTLEEMAISKIGTLLSSDTDINQFRNNSWRSDMKWKNLLKRKISDLLLPPHFHKRMIGMANRIYMFFEQINAIHDGIRPSFGGPCQCLDGVLQSYVFDTSDSMFDERKIIESLVVDERIDAAFRFILVSLYFLEDSRVPLLRHLLAQIPTPSDQLQNEENSRTLVVRIRKPSRFRRRRRH</sequence>